<evidence type="ECO:0000313" key="2">
    <source>
        <dbReference type="Proteomes" id="UP001178507"/>
    </source>
</evidence>
<organism evidence="1 2">
    <name type="scientific">Effrenium voratum</name>
    <dbReference type="NCBI Taxonomy" id="2562239"/>
    <lineage>
        <taxon>Eukaryota</taxon>
        <taxon>Sar</taxon>
        <taxon>Alveolata</taxon>
        <taxon>Dinophyceae</taxon>
        <taxon>Suessiales</taxon>
        <taxon>Symbiodiniaceae</taxon>
        <taxon>Effrenium</taxon>
    </lineage>
</organism>
<name>A0AA36MIC9_9DINO</name>
<dbReference type="Proteomes" id="UP001178507">
    <property type="component" value="Unassembled WGS sequence"/>
</dbReference>
<keyword evidence="2" id="KW-1185">Reference proteome</keyword>
<accession>A0AA36MIC9</accession>
<dbReference type="SUPFAM" id="SSF52540">
    <property type="entry name" value="P-loop containing nucleoside triphosphate hydrolases"/>
    <property type="match status" value="1"/>
</dbReference>
<evidence type="ECO:0000313" key="1">
    <source>
        <dbReference type="EMBL" id="CAJ1373274.1"/>
    </source>
</evidence>
<comment type="caution">
    <text evidence="1">The sequence shown here is derived from an EMBL/GenBank/DDBJ whole genome shotgun (WGS) entry which is preliminary data.</text>
</comment>
<proteinExistence type="predicted"/>
<gene>
    <name evidence="1" type="ORF">EVOR1521_LOCUS3145</name>
</gene>
<reference evidence="1" key="1">
    <citation type="submission" date="2023-08" db="EMBL/GenBank/DDBJ databases">
        <authorList>
            <person name="Chen Y."/>
            <person name="Shah S."/>
            <person name="Dougan E. K."/>
            <person name="Thang M."/>
            <person name="Chan C."/>
        </authorList>
    </citation>
    <scope>NUCLEOTIDE SEQUENCE</scope>
</reference>
<dbReference type="Gene3D" id="3.40.50.300">
    <property type="entry name" value="P-loop containing nucleotide triphosphate hydrolases"/>
    <property type="match status" value="1"/>
</dbReference>
<protein>
    <submittedName>
        <fullName evidence="1">Uncharacterized protein</fullName>
    </submittedName>
</protein>
<dbReference type="EMBL" id="CAUJNA010000183">
    <property type="protein sequence ID" value="CAJ1373274.1"/>
    <property type="molecule type" value="Genomic_DNA"/>
</dbReference>
<sequence length="277" mass="31739">MLVRSFNLCRLGMRSIGSAGRFFASQNGPGFASDAKLAMARKLVLITGWSGAGKTTTGNFLEFYHGLHHLDGDNIMHRKDDRSIKLRDGLVKSFYDFWFKDLPAPPELWKPYIDELVGQYMEAAEHSVRNLSFPAIVLSFSVYRREVRDYFRQRIPEIFFLKLDCDPDVVIQSALGRLETYLENKKQTVEDWWREEKKEEKYGKFSMETYKQMQMTEFLAGMQPLDAGEGVSCDVTPRGQKALDAVAEALGLPKKDIDLEQLKREERARLAQIAAAH</sequence>
<dbReference type="AlphaFoldDB" id="A0AA36MIC9"/>
<dbReference type="InterPro" id="IPR027417">
    <property type="entry name" value="P-loop_NTPase"/>
</dbReference>